<proteinExistence type="predicted"/>
<dbReference type="AlphaFoldDB" id="A0A5J4QBJ6"/>
<sequence length="127" mass="15139">MNNLLQNYELILKELTKICSHITSFKQIRQPKSSDLELVALNLTVEYMSYNSELQLLRVIKDTQIEHSVYNKRRRTLFDYTEKIRQRLSEKFSHLSNLFIIDSTPIEICKMSRVKRSLRKNRTESEG</sequence>
<dbReference type="EMBL" id="SNRY01004302">
    <property type="protein sequence ID" value="KAA6318101.1"/>
    <property type="molecule type" value="Genomic_DNA"/>
</dbReference>
<organism evidence="1">
    <name type="scientific">termite gut metagenome</name>
    <dbReference type="NCBI Taxonomy" id="433724"/>
    <lineage>
        <taxon>unclassified sequences</taxon>
        <taxon>metagenomes</taxon>
        <taxon>organismal metagenomes</taxon>
    </lineage>
</organism>
<evidence type="ECO:0000313" key="1">
    <source>
        <dbReference type="EMBL" id="KAA6318101.1"/>
    </source>
</evidence>
<gene>
    <name evidence="1" type="ORF">EZS27_031845</name>
</gene>
<comment type="caution">
    <text evidence="1">The sequence shown here is derived from an EMBL/GenBank/DDBJ whole genome shotgun (WGS) entry which is preliminary data.</text>
</comment>
<evidence type="ECO:0008006" key="2">
    <source>
        <dbReference type="Google" id="ProtNLM"/>
    </source>
</evidence>
<accession>A0A5J4QBJ6</accession>
<reference evidence="1" key="1">
    <citation type="submission" date="2019-03" db="EMBL/GenBank/DDBJ databases">
        <title>Single cell metagenomics reveals metabolic interactions within the superorganism composed of flagellate Streblomastix strix and complex community of Bacteroidetes bacteria on its surface.</title>
        <authorList>
            <person name="Treitli S.C."/>
            <person name="Kolisko M."/>
            <person name="Husnik F."/>
            <person name="Keeling P."/>
            <person name="Hampl V."/>
        </authorList>
    </citation>
    <scope>NUCLEOTIDE SEQUENCE</scope>
    <source>
        <strain evidence="1">STM</strain>
    </source>
</reference>
<name>A0A5J4QBJ6_9ZZZZ</name>
<protein>
    <recommendedName>
        <fullName evidence="2">Transposase IS4-like domain-containing protein</fullName>
    </recommendedName>
</protein>